<comment type="caution">
    <text evidence="2">The sequence shown here is derived from an EMBL/GenBank/DDBJ whole genome shotgun (WGS) entry which is preliminary data.</text>
</comment>
<evidence type="ECO:0000256" key="1">
    <source>
        <dbReference type="SAM" id="SignalP"/>
    </source>
</evidence>
<gene>
    <name evidence="2" type="ORF">CWS72_08300</name>
</gene>
<keyword evidence="1" id="KW-0732">Signal</keyword>
<dbReference type="PANTHER" id="PTHR30024">
    <property type="entry name" value="ALIPHATIC SULFONATES-BINDING PROTEIN-RELATED"/>
    <property type="match status" value="1"/>
</dbReference>
<feature type="signal peptide" evidence="1">
    <location>
        <begin position="1"/>
        <end position="26"/>
    </location>
</feature>
<keyword evidence="3" id="KW-1185">Reference proteome</keyword>
<dbReference type="SUPFAM" id="SSF53850">
    <property type="entry name" value="Periplasmic binding protein-like II"/>
    <property type="match status" value="1"/>
</dbReference>
<protein>
    <submittedName>
        <fullName evidence="2">Nitrate ABC transporter substrate-binding protein</fullName>
    </submittedName>
</protein>
<evidence type="ECO:0000313" key="2">
    <source>
        <dbReference type="EMBL" id="PKU25184.1"/>
    </source>
</evidence>
<accession>A0A2N3PXP7</accession>
<dbReference type="OrthoDB" id="6788250at2"/>
<dbReference type="Pfam" id="PF13379">
    <property type="entry name" value="NMT1_2"/>
    <property type="match status" value="1"/>
</dbReference>
<feature type="chain" id="PRO_5014775127" evidence="1">
    <location>
        <begin position="27"/>
        <end position="337"/>
    </location>
</feature>
<dbReference type="PANTHER" id="PTHR30024:SF2">
    <property type="entry name" value="ABC TRANSPORTER SUBSTRATE-BINDING PROTEIN"/>
    <property type="match status" value="1"/>
</dbReference>
<dbReference type="Gene3D" id="3.40.190.10">
    <property type="entry name" value="Periplasmic binding protein-like II"/>
    <property type="match status" value="2"/>
</dbReference>
<organism evidence="2 3">
    <name type="scientific">Telmatospirillum siberiense</name>
    <dbReference type="NCBI Taxonomy" id="382514"/>
    <lineage>
        <taxon>Bacteria</taxon>
        <taxon>Pseudomonadati</taxon>
        <taxon>Pseudomonadota</taxon>
        <taxon>Alphaproteobacteria</taxon>
        <taxon>Rhodospirillales</taxon>
        <taxon>Rhodospirillaceae</taxon>
        <taxon>Telmatospirillum</taxon>
    </lineage>
</organism>
<dbReference type="Proteomes" id="UP000233293">
    <property type="component" value="Unassembled WGS sequence"/>
</dbReference>
<name>A0A2N3PXP7_9PROT</name>
<reference evidence="3" key="1">
    <citation type="submission" date="2017-12" db="EMBL/GenBank/DDBJ databases">
        <title>Draft genome sequence of Telmatospirillum siberiense 26-4b1T, an acidotolerant peatland alphaproteobacterium potentially involved in sulfur cycling.</title>
        <authorList>
            <person name="Hausmann B."/>
            <person name="Pjevac P."/>
            <person name="Schreck K."/>
            <person name="Herbold C.W."/>
            <person name="Daims H."/>
            <person name="Wagner M."/>
            <person name="Pester M."/>
            <person name="Loy A."/>
        </authorList>
    </citation>
    <scope>NUCLEOTIDE SEQUENCE [LARGE SCALE GENOMIC DNA]</scope>
    <source>
        <strain evidence="3">26-4b1</strain>
    </source>
</reference>
<proteinExistence type="predicted"/>
<dbReference type="EMBL" id="PIUM01000006">
    <property type="protein sequence ID" value="PKU25184.1"/>
    <property type="molecule type" value="Genomic_DNA"/>
</dbReference>
<dbReference type="AlphaFoldDB" id="A0A2N3PXP7"/>
<dbReference type="RefSeq" id="WP_101250111.1">
    <property type="nucleotide sequence ID" value="NZ_PIUM01000006.1"/>
</dbReference>
<evidence type="ECO:0000313" key="3">
    <source>
        <dbReference type="Proteomes" id="UP000233293"/>
    </source>
</evidence>
<sequence length="337" mass="35792">MAGLRGFRIVAWAVAFWAAAHGSGVAEVNEVRISFQYGLSYLPIHIVKSRHLIEKHAAAAGLGPVTVRFAQFNGGAAINDALLAGDIDYGVAGIAPALTLWDKTRGGLDVRAVAALDSLDIDLTSNNTGVGSIKDFTDQDRIAVPAVKVSIQSVLLQIAAEKAFGEGHHDELDRLTVSLNHPDATAAMLSRKAGISAHFVPPPYSVLQLSSPGIHKVTSSHQILGGPATLNVIYATARFRQQNPRLNVAVLAALREADDIIAGDKAAAVRIYVEEEKPGVPTEVIERVITNPAAGGYSVTPFATEQIAHFLHRTGALRNAPSSWRDYFFPEVGEGGS</sequence>